<dbReference type="SMART" id="SM00645">
    <property type="entry name" value="Pept_C1"/>
    <property type="match status" value="1"/>
</dbReference>
<dbReference type="InterPro" id="IPR013128">
    <property type="entry name" value="Peptidase_C1A"/>
</dbReference>
<dbReference type="PANTHER" id="PTHR12411">
    <property type="entry name" value="CYSTEINE PROTEASE FAMILY C1-RELATED"/>
    <property type="match status" value="1"/>
</dbReference>
<dbReference type="PROSITE" id="PS00639">
    <property type="entry name" value="THIOL_PROTEASE_HIS"/>
    <property type="match status" value="1"/>
</dbReference>
<dbReference type="CDD" id="cd02248">
    <property type="entry name" value="Peptidase_C1A"/>
    <property type="match status" value="1"/>
</dbReference>
<keyword evidence="2" id="KW-1015">Disulfide bond</keyword>
<evidence type="ECO:0000313" key="5">
    <source>
        <dbReference type="Proteomes" id="UP001162164"/>
    </source>
</evidence>
<evidence type="ECO:0000256" key="1">
    <source>
        <dbReference type="ARBA" id="ARBA00008455"/>
    </source>
</evidence>
<dbReference type="Proteomes" id="UP001162164">
    <property type="component" value="Unassembled WGS sequence"/>
</dbReference>
<dbReference type="Pfam" id="PF00112">
    <property type="entry name" value="Peptidase_C1"/>
    <property type="match status" value="1"/>
</dbReference>
<organism evidence="4 5">
    <name type="scientific">Molorchus minor</name>
    <dbReference type="NCBI Taxonomy" id="1323400"/>
    <lineage>
        <taxon>Eukaryota</taxon>
        <taxon>Metazoa</taxon>
        <taxon>Ecdysozoa</taxon>
        <taxon>Arthropoda</taxon>
        <taxon>Hexapoda</taxon>
        <taxon>Insecta</taxon>
        <taxon>Pterygota</taxon>
        <taxon>Neoptera</taxon>
        <taxon>Endopterygota</taxon>
        <taxon>Coleoptera</taxon>
        <taxon>Polyphaga</taxon>
        <taxon>Cucujiformia</taxon>
        <taxon>Chrysomeloidea</taxon>
        <taxon>Cerambycidae</taxon>
        <taxon>Lamiinae</taxon>
        <taxon>Monochamini</taxon>
        <taxon>Molorchus</taxon>
    </lineage>
</organism>
<evidence type="ECO:0000259" key="3">
    <source>
        <dbReference type="SMART" id="SM00645"/>
    </source>
</evidence>
<protein>
    <recommendedName>
        <fullName evidence="3">Peptidase C1A papain C-terminal domain-containing protein</fullName>
    </recommendedName>
</protein>
<name>A0ABQ9ITG7_9CUCU</name>
<dbReference type="InterPro" id="IPR038765">
    <property type="entry name" value="Papain-like_cys_pep_sf"/>
</dbReference>
<feature type="domain" description="Peptidase C1A papain C-terminal" evidence="3">
    <location>
        <begin position="1"/>
        <end position="176"/>
    </location>
</feature>
<evidence type="ECO:0000313" key="4">
    <source>
        <dbReference type="EMBL" id="KAJ8965289.1"/>
    </source>
</evidence>
<evidence type="ECO:0000256" key="2">
    <source>
        <dbReference type="ARBA" id="ARBA00023157"/>
    </source>
</evidence>
<sequence length="178" mass="19291">MSEQNILDCSSQHDNQGCGGGDMIPAFEYVNVNDGIDSEEQYPYEGHNGVCRYNVSTNVTSLKGYSSIERGNEDYLKAAVAALGPVSVTIDADKLSFHNYASGVHYNSGCIEGIDDPELELNHGVAVVGYGTTDDGLDYWIVKNSWGADWGDNGYIKMARNRDNNCGIASLASVPIMY</sequence>
<dbReference type="InterPro" id="IPR000668">
    <property type="entry name" value="Peptidase_C1A_C"/>
</dbReference>
<dbReference type="EMBL" id="JAPWTJ010002644">
    <property type="protein sequence ID" value="KAJ8965289.1"/>
    <property type="molecule type" value="Genomic_DNA"/>
</dbReference>
<accession>A0ABQ9ITG7</accession>
<dbReference type="SUPFAM" id="SSF54001">
    <property type="entry name" value="Cysteine proteinases"/>
    <property type="match status" value="1"/>
</dbReference>
<gene>
    <name evidence="4" type="ORF">NQ317_002001</name>
</gene>
<dbReference type="Gene3D" id="3.90.70.10">
    <property type="entry name" value="Cysteine proteinases"/>
    <property type="match status" value="1"/>
</dbReference>
<dbReference type="PROSITE" id="PS00640">
    <property type="entry name" value="THIOL_PROTEASE_ASN"/>
    <property type="match status" value="1"/>
</dbReference>
<keyword evidence="5" id="KW-1185">Reference proteome</keyword>
<dbReference type="InterPro" id="IPR025661">
    <property type="entry name" value="Pept_asp_AS"/>
</dbReference>
<dbReference type="InterPro" id="IPR025660">
    <property type="entry name" value="Pept_his_AS"/>
</dbReference>
<reference evidence="4" key="1">
    <citation type="journal article" date="2023" name="Insect Mol. Biol.">
        <title>Genome sequencing provides insights into the evolution of gene families encoding plant cell wall-degrading enzymes in longhorned beetles.</title>
        <authorList>
            <person name="Shin N.R."/>
            <person name="Okamura Y."/>
            <person name="Kirsch R."/>
            <person name="Pauchet Y."/>
        </authorList>
    </citation>
    <scope>NUCLEOTIDE SEQUENCE</scope>
    <source>
        <strain evidence="4">MMC_N1</strain>
    </source>
</reference>
<proteinExistence type="inferred from homology"/>
<dbReference type="InterPro" id="IPR039417">
    <property type="entry name" value="Peptidase_C1A_papain-like"/>
</dbReference>
<comment type="caution">
    <text evidence="4">The sequence shown here is derived from an EMBL/GenBank/DDBJ whole genome shotgun (WGS) entry which is preliminary data.</text>
</comment>
<comment type="similarity">
    <text evidence="1">Belongs to the peptidase C1 family.</text>
</comment>